<evidence type="ECO:0000313" key="4">
    <source>
        <dbReference type="Proteomes" id="UP000277212"/>
    </source>
</evidence>
<evidence type="ECO:0000256" key="2">
    <source>
        <dbReference type="SAM" id="MobiDB-lite"/>
    </source>
</evidence>
<name>A0A3M2RVC8_9HYPO</name>
<dbReference type="OrthoDB" id="5073558at2759"/>
<feature type="coiled-coil region" evidence="1">
    <location>
        <begin position="91"/>
        <end position="125"/>
    </location>
</feature>
<keyword evidence="1" id="KW-0175">Coiled coil</keyword>
<dbReference type="AlphaFoldDB" id="A0A3M2RVC8"/>
<accession>A0A3M2RVC8</accession>
<evidence type="ECO:0000313" key="3">
    <source>
        <dbReference type="EMBL" id="RMJ09209.1"/>
    </source>
</evidence>
<dbReference type="Proteomes" id="UP000277212">
    <property type="component" value="Unassembled WGS sequence"/>
</dbReference>
<proteinExistence type="predicted"/>
<dbReference type="EMBL" id="NKUJ01000252">
    <property type="protein sequence ID" value="RMJ09209.1"/>
    <property type="molecule type" value="Genomic_DNA"/>
</dbReference>
<evidence type="ECO:0000256" key="1">
    <source>
        <dbReference type="SAM" id="Coils"/>
    </source>
</evidence>
<keyword evidence="4" id="KW-1185">Reference proteome</keyword>
<feature type="region of interest" description="Disordered" evidence="2">
    <location>
        <begin position="1"/>
        <end position="20"/>
    </location>
</feature>
<sequence length="156" mass="17547">MSRVPRSVEDGQFDSQTGTLNESINTQAIMDQLERLTAPTDVAVLYEALPESWRQDNIQRILARIAATTSDMEHFVQNPQTARLLSREGPLEQLQRDYAVTKERVNALKLKVDMAKEDIKELTNMYIPGVDGDALGDLIEKLKIQVQGLEAICNSF</sequence>
<organism evidence="3 4">
    <name type="scientific">Fusarium kuroshium</name>
    <dbReference type="NCBI Taxonomy" id="2010991"/>
    <lineage>
        <taxon>Eukaryota</taxon>
        <taxon>Fungi</taxon>
        <taxon>Dikarya</taxon>
        <taxon>Ascomycota</taxon>
        <taxon>Pezizomycotina</taxon>
        <taxon>Sordariomycetes</taxon>
        <taxon>Hypocreomycetidae</taxon>
        <taxon>Hypocreales</taxon>
        <taxon>Nectriaceae</taxon>
        <taxon>Fusarium</taxon>
        <taxon>Fusarium solani species complex</taxon>
    </lineage>
</organism>
<protein>
    <submittedName>
        <fullName evidence="3">Uncharacterized protein</fullName>
    </submittedName>
</protein>
<comment type="caution">
    <text evidence="3">The sequence shown here is derived from an EMBL/GenBank/DDBJ whole genome shotgun (WGS) entry which is preliminary data.</text>
</comment>
<reference evidence="3 4" key="1">
    <citation type="submission" date="2017-06" db="EMBL/GenBank/DDBJ databases">
        <title>Comparative genomic analysis of Ambrosia Fusariam Clade fungi.</title>
        <authorList>
            <person name="Stajich J.E."/>
            <person name="Carrillo J."/>
            <person name="Kijimoto T."/>
            <person name="Eskalen A."/>
            <person name="O'Donnell K."/>
            <person name="Kasson M."/>
        </authorList>
    </citation>
    <scope>NUCLEOTIDE SEQUENCE [LARGE SCALE GENOMIC DNA]</scope>
    <source>
        <strain evidence="3">UCR3666</strain>
    </source>
</reference>
<gene>
    <name evidence="3" type="ORF">CDV36_011179</name>
</gene>